<keyword evidence="4" id="KW-0963">Cytoplasm</keyword>
<keyword evidence="1 4" id="KW-0032">Aminotransferase</keyword>
<gene>
    <name evidence="5" type="primary">aruC</name>
    <name evidence="4" type="synonym">argD</name>
    <name evidence="5" type="ORF">AFCDBAGC_1688</name>
</gene>
<comment type="pathway">
    <text evidence="4">Amino-acid biosynthesis; L-arginine biosynthesis; N(2)-acetyl-L-ornithine from L-glutamate: step 4/4.</text>
</comment>
<comment type="similarity">
    <text evidence="4">Belongs to the class-III pyridoxal-phosphate-dependent aminotransferase family. ArgD subfamily.</text>
</comment>
<dbReference type="RefSeq" id="WP_147751984.1">
    <property type="nucleotide sequence ID" value="NZ_BPQG01000024.1"/>
</dbReference>
<dbReference type="PROSITE" id="PS00600">
    <property type="entry name" value="AA_TRANSFER_CLASS_3"/>
    <property type="match status" value="1"/>
</dbReference>
<dbReference type="InterPro" id="IPR050103">
    <property type="entry name" value="Class-III_PLP-dep_AT"/>
</dbReference>
<keyword evidence="6" id="KW-1185">Reference proteome</keyword>
<dbReference type="EMBL" id="BPQG01000024">
    <property type="protein sequence ID" value="GJD43829.1"/>
    <property type="molecule type" value="Genomic_DNA"/>
</dbReference>
<comment type="subunit">
    <text evidence="4">Homodimer.</text>
</comment>
<dbReference type="Proteomes" id="UP001055117">
    <property type="component" value="Unassembled WGS sequence"/>
</dbReference>
<dbReference type="SUPFAM" id="SSF53383">
    <property type="entry name" value="PLP-dependent transferases"/>
    <property type="match status" value="1"/>
</dbReference>
<sequence length="397" mass="41765">MTSALLPTYARAPIAFERGEGAWLVARGGERYLDFGAGIAVNALGHAHPHLVEALTTQAQKLWHTSNLFEIPDGERLGQRLVDASFADVAFFCNSGAEANEAAIKMARKYHAAGGHPERYRIITFEGAFHGRTLATLAAGGQQKYIEGFGPKVDGFDQVPFGDHEALRAAIGPETAAVMIEPIQGEGGVRPVPPQCLRGLRALCDEHGLMLIMDEVQTGVGRTGRLFAHEWSGAAPDIMSAAKGIGGGFPLGLCLATREAARGMVAGSHGTTFGGNPLAMAVGNAVLDVVLGDGFLDHVQRVALVLKQKLGALPDRYPHVVTEIRGEGLMLGLKLAVPNTEFAAAARAEHLLVIPAGDNVVRLLPPLIVTEADVSEAVARLEVTAAAFTAAMRGAAE</sequence>
<comment type="catalytic activity">
    <reaction evidence="4">
        <text>N(2)-acetyl-L-ornithine + 2-oxoglutarate = N-acetyl-L-glutamate 5-semialdehyde + L-glutamate</text>
        <dbReference type="Rhea" id="RHEA:18049"/>
        <dbReference type="ChEBI" id="CHEBI:16810"/>
        <dbReference type="ChEBI" id="CHEBI:29123"/>
        <dbReference type="ChEBI" id="CHEBI:29985"/>
        <dbReference type="ChEBI" id="CHEBI:57805"/>
        <dbReference type="EC" id="2.6.1.11"/>
    </reaction>
</comment>
<dbReference type="NCBIfam" id="NF002325">
    <property type="entry name" value="PRK01278.1"/>
    <property type="match status" value="1"/>
</dbReference>
<organism evidence="5 6">
    <name type="scientific">Methylobacterium cerastii</name>
    <dbReference type="NCBI Taxonomy" id="932741"/>
    <lineage>
        <taxon>Bacteria</taxon>
        <taxon>Pseudomonadati</taxon>
        <taxon>Pseudomonadota</taxon>
        <taxon>Alphaproteobacteria</taxon>
        <taxon>Hyphomicrobiales</taxon>
        <taxon>Methylobacteriaceae</taxon>
        <taxon>Methylobacterium</taxon>
    </lineage>
</organism>
<dbReference type="GO" id="GO:0008483">
    <property type="term" value="F:transaminase activity"/>
    <property type="evidence" value="ECO:0007669"/>
    <property type="project" value="UniProtKB-KW"/>
</dbReference>
<reference evidence="5 6" key="1">
    <citation type="journal article" date="2021" name="Front. Microbiol.">
        <title>Comprehensive Comparative Genomics and Phenotyping of Methylobacterium Species.</title>
        <authorList>
            <person name="Alessa O."/>
            <person name="Ogura Y."/>
            <person name="Fujitani Y."/>
            <person name="Takami H."/>
            <person name="Hayashi T."/>
            <person name="Sahin N."/>
            <person name="Tani A."/>
        </authorList>
    </citation>
    <scope>NUCLEOTIDE SEQUENCE [LARGE SCALE GENOMIC DNA]</scope>
    <source>
        <strain evidence="5 6">DSM 23679</strain>
    </source>
</reference>
<comment type="caution">
    <text evidence="5">The sequence shown here is derived from an EMBL/GenBank/DDBJ whole genome shotgun (WGS) entry which is preliminary data.</text>
</comment>
<comment type="cofactor">
    <cofactor evidence="4">
        <name>pyridoxal 5'-phosphate</name>
        <dbReference type="ChEBI" id="CHEBI:597326"/>
    </cofactor>
    <text evidence="4">Binds 1 pyridoxal phosphate per subunit.</text>
</comment>
<dbReference type="InterPro" id="IPR004636">
    <property type="entry name" value="AcOrn/SuccOrn_fam"/>
</dbReference>
<dbReference type="InterPro" id="IPR015422">
    <property type="entry name" value="PyrdxlP-dep_Trfase_small"/>
</dbReference>
<dbReference type="Gene3D" id="3.40.640.10">
    <property type="entry name" value="Type I PLP-dependent aspartate aminotransferase-like (Major domain)"/>
    <property type="match status" value="1"/>
</dbReference>
<dbReference type="EC" id="2.6.1.11" evidence="4"/>
<dbReference type="PANTHER" id="PTHR11986:SF113">
    <property type="entry name" value="SUCCINYLORNITHINE TRANSAMINASE"/>
    <property type="match status" value="1"/>
</dbReference>
<dbReference type="Gene3D" id="3.90.1150.10">
    <property type="entry name" value="Aspartate Aminotransferase, domain 1"/>
    <property type="match status" value="1"/>
</dbReference>
<accession>A0ABQ4QF01</accession>
<dbReference type="Pfam" id="PF00202">
    <property type="entry name" value="Aminotran_3"/>
    <property type="match status" value="1"/>
</dbReference>
<feature type="modified residue" description="N6-(pyridoxal phosphate)lysine" evidence="4">
    <location>
        <position position="243"/>
    </location>
</feature>
<proteinExistence type="inferred from homology"/>
<dbReference type="InterPro" id="IPR005814">
    <property type="entry name" value="Aminotrans_3"/>
</dbReference>
<feature type="binding site" evidence="4">
    <location>
        <position position="271"/>
    </location>
    <ligand>
        <name>N(2)-acetyl-L-ornithine</name>
        <dbReference type="ChEBI" id="CHEBI:57805"/>
    </ligand>
</feature>
<dbReference type="InterPro" id="IPR049704">
    <property type="entry name" value="Aminotrans_3_PPA_site"/>
</dbReference>
<dbReference type="NCBIfam" id="TIGR00707">
    <property type="entry name" value="argD"/>
    <property type="match status" value="1"/>
</dbReference>
<dbReference type="PANTHER" id="PTHR11986">
    <property type="entry name" value="AMINOTRANSFERASE CLASS III"/>
    <property type="match status" value="1"/>
</dbReference>
<feature type="binding site" evidence="4">
    <location>
        <position position="272"/>
    </location>
    <ligand>
        <name>pyridoxal 5'-phosphate</name>
        <dbReference type="ChEBI" id="CHEBI:597326"/>
    </ligand>
</feature>
<keyword evidence="4" id="KW-0028">Amino-acid biosynthesis</keyword>
<evidence type="ECO:0000256" key="2">
    <source>
        <dbReference type="ARBA" id="ARBA00022679"/>
    </source>
</evidence>
<evidence type="ECO:0000313" key="5">
    <source>
        <dbReference type="EMBL" id="GJD43829.1"/>
    </source>
</evidence>
<dbReference type="CDD" id="cd00610">
    <property type="entry name" value="OAT_like"/>
    <property type="match status" value="1"/>
</dbReference>
<evidence type="ECO:0000256" key="3">
    <source>
        <dbReference type="ARBA" id="ARBA00022898"/>
    </source>
</evidence>
<evidence type="ECO:0000256" key="1">
    <source>
        <dbReference type="ARBA" id="ARBA00022576"/>
    </source>
</evidence>
<dbReference type="HAMAP" id="MF_01107">
    <property type="entry name" value="ArgD_aminotrans_3"/>
    <property type="match status" value="1"/>
</dbReference>
<comment type="subcellular location">
    <subcellularLocation>
        <location evidence="4">Cytoplasm</location>
    </subcellularLocation>
</comment>
<evidence type="ECO:0000313" key="6">
    <source>
        <dbReference type="Proteomes" id="UP001055117"/>
    </source>
</evidence>
<protein>
    <recommendedName>
        <fullName evidence="4">Acetylornithine aminotransferase</fullName>
        <shortName evidence="4">ACOAT</shortName>
        <ecNumber evidence="4">2.6.1.11</ecNumber>
    </recommendedName>
</protein>
<keyword evidence="4" id="KW-0055">Arginine biosynthesis</keyword>
<dbReference type="PIRSF" id="PIRSF000521">
    <property type="entry name" value="Transaminase_4ab_Lys_Orn"/>
    <property type="match status" value="1"/>
</dbReference>
<feature type="binding site" evidence="4">
    <location>
        <begin position="214"/>
        <end position="217"/>
    </location>
    <ligand>
        <name>pyridoxal 5'-phosphate</name>
        <dbReference type="ChEBI" id="CHEBI:597326"/>
    </ligand>
</feature>
<keyword evidence="3 4" id="KW-0663">Pyridoxal phosphate</keyword>
<feature type="binding site" evidence="4">
    <location>
        <position position="132"/>
    </location>
    <ligand>
        <name>N(2)-acetyl-L-ornithine</name>
        <dbReference type="ChEBI" id="CHEBI:57805"/>
    </ligand>
</feature>
<feature type="binding site" evidence="4">
    <location>
        <begin position="96"/>
        <end position="97"/>
    </location>
    <ligand>
        <name>pyridoxal 5'-phosphate</name>
        <dbReference type="ChEBI" id="CHEBI:597326"/>
    </ligand>
</feature>
<dbReference type="InterPro" id="IPR015421">
    <property type="entry name" value="PyrdxlP-dep_Trfase_major"/>
</dbReference>
<name>A0ABQ4QF01_9HYPH</name>
<dbReference type="InterPro" id="IPR015424">
    <property type="entry name" value="PyrdxlP-dep_Trfase"/>
</dbReference>
<comment type="miscellaneous">
    <text evidence="4">May also have succinyldiaminopimelate aminotransferase activity, thus carrying out the corresponding step in lysine biosynthesis.</text>
</comment>
<keyword evidence="2 4" id="KW-0808">Transferase</keyword>
<feature type="binding site" evidence="4">
    <location>
        <position position="129"/>
    </location>
    <ligand>
        <name>pyridoxal 5'-phosphate</name>
        <dbReference type="ChEBI" id="CHEBI:597326"/>
    </ligand>
</feature>
<evidence type="ECO:0000256" key="4">
    <source>
        <dbReference type="HAMAP-Rule" id="MF_01107"/>
    </source>
</evidence>